<name>A0A239D941_9SPHN</name>
<evidence type="ECO:0000313" key="19">
    <source>
        <dbReference type="Proteomes" id="UP000198339"/>
    </source>
</evidence>
<comment type="function">
    <text evidence="12">Cytochrome bo(3) ubiquinol terminal oxidase is the component of the aerobic respiratory chain of E.coli that predominates when cells are grown at high aeration. Has proton pump activity across the membrane in addition to electron transfer, pumping 2 protons/electron.</text>
</comment>
<organism evidence="18 19">
    <name type="scientific">Sphingopyxis indica</name>
    <dbReference type="NCBI Taxonomy" id="436663"/>
    <lineage>
        <taxon>Bacteria</taxon>
        <taxon>Pseudomonadati</taxon>
        <taxon>Pseudomonadota</taxon>
        <taxon>Alphaproteobacteria</taxon>
        <taxon>Sphingomonadales</taxon>
        <taxon>Sphingomonadaceae</taxon>
        <taxon>Sphingopyxis</taxon>
    </lineage>
</organism>
<dbReference type="InterPro" id="IPR050968">
    <property type="entry name" value="Cytochrome_c_oxidase_bac_sub4"/>
</dbReference>
<comment type="similarity">
    <text evidence="2">Belongs to the cytochrome c oxidase bacterial subunit 4 family.</text>
</comment>
<gene>
    <name evidence="18" type="ORF">SAMN06295955_101137</name>
</gene>
<evidence type="ECO:0000256" key="15">
    <source>
        <dbReference type="ARBA" id="ARBA00031887"/>
    </source>
</evidence>
<evidence type="ECO:0000256" key="10">
    <source>
        <dbReference type="ARBA" id="ARBA00023002"/>
    </source>
</evidence>
<accession>A0A239D941</accession>
<protein>
    <recommendedName>
        <fullName evidence="4">Cytochrome bo(3) ubiquinol oxidase subunit 4</fullName>
    </recommendedName>
    <alternativeName>
        <fullName evidence="16">Cytochrome o ubiquinol oxidase subunit 4</fullName>
    </alternativeName>
    <alternativeName>
        <fullName evidence="13">Oxidase bo(3) subunit 4</fullName>
    </alternativeName>
    <alternativeName>
        <fullName evidence="14">Ubiquinol oxidase polypeptide IV</fullName>
    </alternativeName>
    <alternativeName>
        <fullName evidence="15">Ubiquinol oxidase subunit 4</fullName>
    </alternativeName>
</protein>
<keyword evidence="8" id="KW-0249">Electron transport</keyword>
<keyword evidence="10" id="KW-0560">Oxidoreductase</keyword>
<dbReference type="InterPro" id="IPR014210">
    <property type="entry name" value="Cyt_o_ubiqinol_oxidase_su4"/>
</dbReference>
<evidence type="ECO:0000256" key="2">
    <source>
        <dbReference type="ARBA" id="ARBA00008079"/>
    </source>
</evidence>
<dbReference type="Pfam" id="PF03626">
    <property type="entry name" value="COX4_pro"/>
    <property type="match status" value="1"/>
</dbReference>
<dbReference type="GO" id="GO:0019646">
    <property type="term" value="P:aerobic electron transport chain"/>
    <property type="evidence" value="ECO:0007669"/>
    <property type="project" value="TreeGrafter"/>
</dbReference>
<keyword evidence="5" id="KW-0813">Transport</keyword>
<proteinExistence type="inferred from homology"/>
<evidence type="ECO:0000256" key="5">
    <source>
        <dbReference type="ARBA" id="ARBA00022448"/>
    </source>
</evidence>
<dbReference type="GO" id="GO:0015078">
    <property type="term" value="F:proton transmembrane transporter activity"/>
    <property type="evidence" value="ECO:0007669"/>
    <property type="project" value="TreeGrafter"/>
</dbReference>
<dbReference type="Proteomes" id="UP000198339">
    <property type="component" value="Unassembled WGS sequence"/>
</dbReference>
<feature type="transmembrane region" description="Helical" evidence="17">
    <location>
        <begin position="85"/>
        <end position="106"/>
    </location>
</feature>
<evidence type="ECO:0000256" key="6">
    <source>
        <dbReference type="ARBA" id="ARBA00022475"/>
    </source>
</evidence>
<dbReference type="GO" id="GO:0005886">
    <property type="term" value="C:plasma membrane"/>
    <property type="evidence" value="ECO:0007669"/>
    <property type="project" value="UniProtKB-SubCell"/>
</dbReference>
<reference evidence="18 19" key="1">
    <citation type="submission" date="2017-06" db="EMBL/GenBank/DDBJ databases">
        <authorList>
            <person name="Kim H.J."/>
            <person name="Triplett B.A."/>
        </authorList>
    </citation>
    <scope>NUCLEOTIDE SEQUENCE [LARGE SCALE GENOMIC DNA]</scope>
    <source>
        <strain evidence="18 19">DS15</strain>
    </source>
</reference>
<keyword evidence="6" id="KW-1003">Cell membrane</keyword>
<dbReference type="GO" id="GO:0009319">
    <property type="term" value="C:cytochrome o ubiquinol oxidase complex"/>
    <property type="evidence" value="ECO:0007669"/>
    <property type="project" value="TreeGrafter"/>
</dbReference>
<evidence type="ECO:0000256" key="3">
    <source>
        <dbReference type="ARBA" id="ARBA00011700"/>
    </source>
</evidence>
<evidence type="ECO:0000256" key="16">
    <source>
        <dbReference type="ARBA" id="ARBA00032185"/>
    </source>
</evidence>
<evidence type="ECO:0000313" key="18">
    <source>
        <dbReference type="EMBL" id="SNS28371.1"/>
    </source>
</evidence>
<dbReference type="NCBIfam" id="TIGR02847">
    <property type="entry name" value="CyoD"/>
    <property type="match status" value="1"/>
</dbReference>
<evidence type="ECO:0000256" key="1">
    <source>
        <dbReference type="ARBA" id="ARBA00004651"/>
    </source>
</evidence>
<evidence type="ECO:0000256" key="4">
    <source>
        <dbReference type="ARBA" id="ARBA00014689"/>
    </source>
</evidence>
<dbReference type="GO" id="GO:0009486">
    <property type="term" value="F:cytochrome bo3 ubiquinol oxidase activity"/>
    <property type="evidence" value="ECO:0007669"/>
    <property type="project" value="InterPro"/>
</dbReference>
<keyword evidence="9 17" id="KW-1133">Transmembrane helix</keyword>
<dbReference type="GO" id="GO:0015990">
    <property type="term" value="P:electron transport coupled proton transport"/>
    <property type="evidence" value="ECO:0007669"/>
    <property type="project" value="InterPro"/>
</dbReference>
<dbReference type="EMBL" id="FZPA01000001">
    <property type="protein sequence ID" value="SNS28371.1"/>
    <property type="molecule type" value="Genomic_DNA"/>
</dbReference>
<dbReference type="RefSeq" id="WP_089214074.1">
    <property type="nucleotide sequence ID" value="NZ_FZPA01000001.1"/>
</dbReference>
<evidence type="ECO:0000256" key="13">
    <source>
        <dbReference type="ARBA" id="ARBA00030071"/>
    </source>
</evidence>
<dbReference type="PANTHER" id="PTHR36835:SF1">
    <property type="entry name" value="CYTOCHROME BO(3) UBIQUINOL OXIDASE SUBUNIT 4"/>
    <property type="match status" value="1"/>
</dbReference>
<sequence>MSANHDPAAGGHHEIEMPHASLRDYMIGFILSVILTAIPFWMVMTMPLSAPVTAAIIMGFAVVQIVVHMVFFLHMTPKAEGGWSLTSLVFTIIVVGIMLAGSLWVMHHLNTNMMPMPHDMNQLP</sequence>
<evidence type="ECO:0000256" key="7">
    <source>
        <dbReference type="ARBA" id="ARBA00022692"/>
    </source>
</evidence>
<dbReference type="AlphaFoldDB" id="A0A239D941"/>
<evidence type="ECO:0000256" key="8">
    <source>
        <dbReference type="ARBA" id="ARBA00022982"/>
    </source>
</evidence>
<keyword evidence="11 17" id="KW-0472">Membrane</keyword>
<evidence type="ECO:0000256" key="9">
    <source>
        <dbReference type="ARBA" id="ARBA00022989"/>
    </source>
</evidence>
<feature type="transmembrane region" description="Helical" evidence="17">
    <location>
        <begin position="50"/>
        <end position="73"/>
    </location>
</feature>
<evidence type="ECO:0000256" key="14">
    <source>
        <dbReference type="ARBA" id="ARBA00030211"/>
    </source>
</evidence>
<keyword evidence="19" id="KW-1185">Reference proteome</keyword>
<evidence type="ECO:0000256" key="12">
    <source>
        <dbReference type="ARBA" id="ARBA00025694"/>
    </source>
</evidence>
<keyword evidence="7 17" id="KW-0812">Transmembrane</keyword>
<comment type="subunit">
    <text evidence="3">Heterooctamer of two A chains, two B chains, two C chains and two D chains.</text>
</comment>
<feature type="transmembrane region" description="Helical" evidence="17">
    <location>
        <begin position="25"/>
        <end position="44"/>
    </location>
</feature>
<dbReference type="OrthoDB" id="2375888at2"/>
<dbReference type="InterPro" id="IPR005171">
    <property type="entry name" value="Cyt_c_oxidase_su4_prok"/>
</dbReference>
<dbReference type="PANTHER" id="PTHR36835">
    <property type="entry name" value="CYTOCHROME BO(3) UBIQUINOL OXIDASE SUBUNIT 4"/>
    <property type="match status" value="1"/>
</dbReference>
<evidence type="ECO:0000256" key="17">
    <source>
        <dbReference type="SAM" id="Phobius"/>
    </source>
</evidence>
<comment type="subcellular location">
    <subcellularLocation>
        <location evidence="1">Cell membrane</location>
        <topology evidence="1">Multi-pass membrane protein</topology>
    </subcellularLocation>
</comment>
<evidence type="ECO:0000256" key="11">
    <source>
        <dbReference type="ARBA" id="ARBA00023136"/>
    </source>
</evidence>